<keyword evidence="8" id="KW-0186">Copper</keyword>
<keyword evidence="11" id="KW-1133">Transmembrane helix</keyword>
<feature type="region of interest" description="Disordered" evidence="10">
    <location>
        <begin position="1"/>
        <end position="28"/>
    </location>
</feature>
<keyword evidence="7" id="KW-0560">Oxidoreductase</keyword>
<dbReference type="PANTHER" id="PTHR11709:SF394">
    <property type="entry name" value="FI03373P-RELATED"/>
    <property type="match status" value="1"/>
</dbReference>
<feature type="transmembrane region" description="Helical" evidence="11">
    <location>
        <begin position="34"/>
        <end position="55"/>
    </location>
</feature>
<evidence type="ECO:0000256" key="5">
    <source>
        <dbReference type="ARBA" id="ARBA00022723"/>
    </source>
</evidence>
<proteinExistence type="predicted"/>
<evidence type="ECO:0000313" key="13">
    <source>
        <dbReference type="EMBL" id="CAB4861068.1"/>
    </source>
</evidence>
<sequence length="384" mass="40679">MSEAETVASDTETTDAPQDAVVTSSRPRRDPVGWTMWSIAALLGIGALLMASIALGRSNNGTSAGATGTGGAVATTTPAASADATIDFNAKPGAEWKPYDPTLQPAPGGTEHKIEMHAIEKVIEVAPGVTQEMWTFNGIVPGTTLRGKVGDLFTITLINDGKIEHSIDFHASKVAWNVEMRSIKPGESLVYQFKAKFAGAFMYHCGTAPALHHIGNGMYGAIIIDPPVLAPVDHEYLLVQSELYTGPEGKPADLTKMMAQQADAVVFNGYVSQYKFSPIRVEPNERVRVWVVDAGPSENSSFHIVGTIFDTVFKEGSYALQPDARQGGSQALDLQPAQGGFVEFTFDAAGLYPIVTHKFANVGKGALGLFQAGEVATTATVAGH</sequence>
<dbReference type="Gene3D" id="2.60.40.420">
    <property type="entry name" value="Cupredoxins - blue copper proteins"/>
    <property type="match status" value="2"/>
</dbReference>
<evidence type="ECO:0000256" key="3">
    <source>
        <dbReference type="ARBA" id="ARBA00011882"/>
    </source>
</evidence>
<reference evidence="13" key="1">
    <citation type="submission" date="2020-05" db="EMBL/GenBank/DDBJ databases">
        <authorList>
            <person name="Chiriac C."/>
            <person name="Salcher M."/>
            <person name="Ghai R."/>
            <person name="Kavagutti S V."/>
        </authorList>
    </citation>
    <scope>NUCLEOTIDE SEQUENCE</scope>
</reference>
<dbReference type="CDD" id="cd04208">
    <property type="entry name" value="CuRO_2_CuNIR"/>
    <property type="match status" value="1"/>
</dbReference>
<evidence type="ECO:0000256" key="8">
    <source>
        <dbReference type="ARBA" id="ARBA00023008"/>
    </source>
</evidence>
<evidence type="ECO:0000259" key="12">
    <source>
        <dbReference type="Pfam" id="PF07732"/>
    </source>
</evidence>
<comment type="cofactor">
    <cofactor evidence="1">
        <name>Cu(+)</name>
        <dbReference type="ChEBI" id="CHEBI:49552"/>
    </cofactor>
</comment>
<evidence type="ECO:0000256" key="2">
    <source>
        <dbReference type="ARBA" id="ARBA00011233"/>
    </source>
</evidence>
<evidence type="ECO:0000256" key="10">
    <source>
        <dbReference type="SAM" id="MobiDB-lite"/>
    </source>
</evidence>
<feature type="compositionally biased region" description="Polar residues" evidence="10">
    <location>
        <begin position="8"/>
        <end position="25"/>
    </location>
</feature>
<evidence type="ECO:0000256" key="7">
    <source>
        <dbReference type="ARBA" id="ARBA00023002"/>
    </source>
</evidence>
<gene>
    <name evidence="13" type="ORF">UFOPK3376_00264</name>
</gene>
<dbReference type="PRINTS" id="PR00695">
    <property type="entry name" value="CUNO2RDTASE"/>
</dbReference>
<dbReference type="SUPFAM" id="SSF49503">
    <property type="entry name" value="Cupredoxins"/>
    <property type="match status" value="2"/>
</dbReference>
<dbReference type="Pfam" id="PF07732">
    <property type="entry name" value="Cu-oxidase_3"/>
    <property type="match status" value="1"/>
</dbReference>
<dbReference type="GO" id="GO:0050421">
    <property type="term" value="F:nitrite reductase (NO-forming) activity"/>
    <property type="evidence" value="ECO:0007669"/>
    <property type="project" value="UniProtKB-EC"/>
</dbReference>
<comment type="catalytic activity">
    <reaction evidence="9">
        <text>nitric oxide + Fe(III)-[cytochrome c] + H2O = Fe(II)-[cytochrome c] + nitrite + 2 H(+)</text>
        <dbReference type="Rhea" id="RHEA:15233"/>
        <dbReference type="Rhea" id="RHEA-COMP:10350"/>
        <dbReference type="Rhea" id="RHEA-COMP:14399"/>
        <dbReference type="ChEBI" id="CHEBI:15377"/>
        <dbReference type="ChEBI" id="CHEBI:15378"/>
        <dbReference type="ChEBI" id="CHEBI:16301"/>
        <dbReference type="ChEBI" id="CHEBI:16480"/>
        <dbReference type="ChEBI" id="CHEBI:29033"/>
        <dbReference type="ChEBI" id="CHEBI:29034"/>
        <dbReference type="EC" id="1.7.2.1"/>
    </reaction>
</comment>
<dbReference type="PANTHER" id="PTHR11709">
    <property type="entry name" value="MULTI-COPPER OXIDASE"/>
    <property type="match status" value="1"/>
</dbReference>
<evidence type="ECO:0000256" key="6">
    <source>
        <dbReference type="ARBA" id="ARBA00022737"/>
    </source>
</evidence>
<keyword evidence="11" id="KW-0812">Transmembrane</keyword>
<keyword evidence="5" id="KW-0479">Metal-binding</keyword>
<dbReference type="InterPro" id="IPR045087">
    <property type="entry name" value="Cu-oxidase_fam"/>
</dbReference>
<name>A0A6J7CW97_9ZZZZ</name>
<keyword evidence="6" id="KW-0677">Repeat</keyword>
<evidence type="ECO:0000256" key="11">
    <source>
        <dbReference type="SAM" id="Phobius"/>
    </source>
</evidence>
<feature type="domain" description="Plastocyanin-like" evidence="12">
    <location>
        <begin position="123"/>
        <end position="227"/>
    </location>
</feature>
<dbReference type="InterPro" id="IPR011707">
    <property type="entry name" value="Cu-oxidase-like_N"/>
</dbReference>
<dbReference type="InterPro" id="IPR008972">
    <property type="entry name" value="Cupredoxin"/>
</dbReference>
<dbReference type="EC" id="1.7.2.1" evidence="3"/>
<dbReference type="EMBL" id="CAFBLP010000004">
    <property type="protein sequence ID" value="CAB4861068.1"/>
    <property type="molecule type" value="Genomic_DNA"/>
</dbReference>
<evidence type="ECO:0000256" key="1">
    <source>
        <dbReference type="ARBA" id="ARBA00001960"/>
    </source>
</evidence>
<dbReference type="InterPro" id="IPR001287">
    <property type="entry name" value="NO2-reductase_Cu"/>
</dbReference>
<evidence type="ECO:0000256" key="9">
    <source>
        <dbReference type="ARBA" id="ARBA00049340"/>
    </source>
</evidence>
<dbReference type="GO" id="GO:0005507">
    <property type="term" value="F:copper ion binding"/>
    <property type="evidence" value="ECO:0007669"/>
    <property type="project" value="InterPro"/>
</dbReference>
<keyword evidence="11" id="KW-0472">Membrane</keyword>
<protein>
    <recommendedName>
        <fullName evidence="4">Copper-containing nitrite reductase</fullName>
        <ecNumber evidence="3">1.7.2.1</ecNumber>
    </recommendedName>
</protein>
<dbReference type="AlphaFoldDB" id="A0A6J7CW97"/>
<organism evidence="13">
    <name type="scientific">freshwater metagenome</name>
    <dbReference type="NCBI Taxonomy" id="449393"/>
    <lineage>
        <taxon>unclassified sequences</taxon>
        <taxon>metagenomes</taxon>
        <taxon>ecological metagenomes</taxon>
    </lineage>
</organism>
<accession>A0A6J7CW97</accession>
<evidence type="ECO:0000256" key="4">
    <source>
        <dbReference type="ARBA" id="ARBA00017290"/>
    </source>
</evidence>
<comment type="subunit">
    <text evidence="2">Homotrimer.</text>
</comment>
<dbReference type="CDD" id="cd11020">
    <property type="entry name" value="CuRO_1_CuNIR"/>
    <property type="match status" value="1"/>
</dbReference>